<sequence>MISFNKQSGEFMKTLKILILSLATVFAFSSFVQADTVTITGIAYGTTLTEELTATPDGNTLVRSTNHSIWVIDGLPEGFPSKLSANCQNSALRSPEFANLGITWACTATDVDGDGFINTGGDPNPDWSGCFYKTVAGWGKYAGLVQSGKCAFGGNISADGKDWALTFGGDFTTP</sequence>
<dbReference type="AlphaFoldDB" id="A0A382DLK1"/>
<protein>
    <submittedName>
        <fullName evidence="1">Uncharacterized protein</fullName>
    </submittedName>
</protein>
<proteinExistence type="predicted"/>
<evidence type="ECO:0000313" key="1">
    <source>
        <dbReference type="EMBL" id="SVB38601.1"/>
    </source>
</evidence>
<reference evidence="1" key="1">
    <citation type="submission" date="2018-05" db="EMBL/GenBank/DDBJ databases">
        <authorList>
            <person name="Lanie J.A."/>
            <person name="Ng W.-L."/>
            <person name="Kazmierczak K.M."/>
            <person name="Andrzejewski T.M."/>
            <person name="Davidsen T.M."/>
            <person name="Wayne K.J."/>
            <person name="Tettelin H."/>
            <person name="Glass J.I."/>
            <person name="Rusch D."/>
            <person name="Podicherti R."/>
            <person name="Tsui H.-C.T."/>
            <person name="Winkler M.E."/>
        </authorList>
    </citation>
    <scope>NUCLEOTIDE SEQUENCE</scope>
</reference>
<gene>
    <name evidence="1" type="ORF">METZ01_LOCUS191455</name>
</gene>
<accession>A0A382DLK1</accession>
<dbReference type="EMBL" id="UINC01039716">
    <property type="protein sequence ID" value="SVB38601.1"/>
    <property type="molecule type" value="Genomic_DNA"/>
</dbReference>
<name>A0A382DLK1_9ZZZZ</name>
<organism evidence="1">
    <name type="scientific">marine metagenome</name>
    <dbReference type="NCBI Taxonomy" id="408172"/>
    <lineage>
        <taxon>unclassified sequences</taxon>
        <taxon>metagenomes</taxon>
        <taxon>ecological metagenomes</taxon>
    </lineage>
</organism>